<dbReference type="EMBL" id="JAKKDV010000002">
    <property type="protein sequence ID" value="MCF7560239.1"/>
    <property type="molecule type" value="Genomic_DNA"/>
</dbReference>
<name>A0ABS9IHK1_9FLAO</name>
<comment type="caution">
    <text evidence="2">The sequence shown here is derived from an EMBL/GenBank/DDBJ whole genome shotgun (WGS) entry which is preliminary data.</text>
</comment>
<protein>
    <submittedName>
        <fullName evidence="2">Uncharacterized protein</fullName>
    </submittedName>
</protein>
<evidence type="ECO:0000313" key="2">
    <source>
        <dbReference type="EMBL" id="MCF7560239.1"/>
    </source>
</evidence>
<dbReference type="RefSeq" id="WP_237230922.1">
    <property type="nucleotide sequence ID" value="NZ_JAKKDV010000002.1"/>
</dbReference>
<keyword evidence="1" id="KW-0732">Signal</keyword>
<reference evidence="2 3" key="1">
    <citation type="submission" date="2022-01" db="EMBL/GenBank/DDBJ databases">
        <title>Draft genome sequence of Sabulilitoribacter multivorans KCTC 32326.</title>
        <authorList>
            <person name="Oh J.-S."/>
        </authorList>
    </citation>
    <scope>NUCLEOTIDE SEQUENCE [LARGE SCALE GENOMIC DNA]</scope>
    <source>
        <strain evidence="2 3">M-M16</strain>
    </source>
</reference>
<proteinExistence type="predicted"/>
<feature type="signal peptide" evidence="1">
    <location>
        <begin position="1"/>
        <end position="32"/>
    </location>
</feature>
<evidence type="ECO:0000313" key="3">
    <source>
        <dbReference type="Proteomes" id="UP001200022"/>
    </source>
</evidence>
<organism evidence="2 3">
    <name type="scientific">Flaviramulus multivorans</name>
    <dbReference type="NCBI Taxonomy" id="1304750"/>
    <lineage>
        <taxon>Bacteria</taxon>
        <taxon>Pseudomonadati</taxon>
        <taxon>Bacteroidota</taxon>
        <taxon>Flavobacteriia</taxon>
        <taxon>Flavobacteriales</taxon>
        <taxon>Flavobacteriaceae</taxon>
        <taxon>Flaviramulus</taxon>
    </lineage>
</organism>
<gene>
    <name evidence="2" type="ORF">L3X39_06270</name>
</gene>
<sequence length="124" mass="14144">MKTQVKQKVLPVFILILQIALVANFTSCSVEGQETCDGNGWLTITNNNRSYQLHVYENASSVERSDRDGDYIINAQGKKTITLPEGPYTLYLRYKTNTGQWNVVDSSLEMDIYTCQEEFITYSN</sequence>
<accession>A0ABS9IHK1</accession>
<evidence type="ECO:0000256" key="1">
    <source>
        <dbReference type="SAM" id="SignalP"/>
    </source>
</evidence>
<dbReference type="Proteomes" id="UP001200022">
    <property type="component" value="Unassembled WGS sequence"/>
</dbReference>
<feature type="chain" id="PRO_5045799586" evidence="1">
    <location>
        <begin position="33"/>
        <end position="124"/>
    </location>
</feature>
<keyword evidence="3" id="KW-1185">Reference proteome</keyword>